<dbReference type="EMBL" id="JACMYC010000005">
    <property type="protein sequence ID" value="MBC2960676.1"/>
    <property type="molecule type" value="Genomic_DNA"/>
</dbReference>
<dbReference type="RefSeq" id="WP_186345951.1">
    <property type="nucleotide sequence ID" value="NZ_BMMR01000005.1"/>
</dbReference>
<evidence type="ECO:0000313" key="2">
    <source>
        <dbReference type="EMBL" id="MBC2960676.1"/>
    </source>
</evidence>
<evidence type="ECO:0000256" key="1">
    <source>
        <dbReference type="SAM" id="Phobius"/>
    </source>
</evidence>
<accession>A0ABR6U8C1</accession>
<sequence length="108" mass="11429">MARMKGLTGGARARAQVATVLWTLFALAAIFLAVGALCIALDANRDNGLVTFVLDVADAVDLGIFSRDNGIKQFEGGNADTKNALFNWGLGAVAWLVVGRVVERVVRP</sequence>
<protein>
    <submittedName>
        <fullName evidence="2">Uncharacterized protein</fullName>
    </submittedName>
</protein>
<keyword evidence="1" id="KW-0812">Transmembrane</keyword>
<proteinExistence type="predicted"/>
<comment type="caution">
    <text evidence="2">The sequence shown here is derived from an EMBL/GenBank/DDBJ whole genome shotgun (WGS) entry which is preliminary data.</text>
</comment>
<keyword evidence="3" id="KW-1185">Reference proteome</keyword>
<reference evidence="2 3" key="1">
    <citation type="submission" date="2020-08" db="EMBL/GenBank/DDBJ databases">
        <title>novel species in genus Nocardioides.</title>
        <authorList>
            <person name="Zhang G."/>
        </authorList>
    </citation>
    <scope>NUCLEOTIDE SEQUENCE [LARGE SCALE GENOMIC DNA]</scope>
    <source>
        <strain evidence="2 3">SC8A-24</strain>
    </source>
</reference>
<dbReference type="Proteomes" id="UP000604001">
    <property type="component" value="Unassembled WGS sequence"/>
</dbReference>
<organism evidence="2 3">
    <name type="scientific">Nocardioides deserti</name>
    <dbReference type="NCBI Taxonomy" id="1588644"/>
    <lineage>
        <taxon>Bacteria</taxon>
        <taxon>Bacillati</taxon>
        <taxon>Actinomycetota</taxon>
        <taxon>Actinomycetes</taxon>
        <taxon>Propionibacteriales</taxon>
        <taxon>Nocardioidaceae</taxon>
        <taxon>Nocardioides</taxon>
    </lineage>
</organism>
<evidence type="ECO:0000313" key="3">
    <source>
        <dbReference type="Proteomes" id="UP000604001"/>
    </source>
</evidence>
<name>A0ABR6U8C1_9ACTN</name>
<keyword evidence="1" id="KW-1133">Transmembrane helix</keyword>
<feature type="transmembrane region" description="Helical" evidence="1">
    <location>
        <begin position="85"/>
        <end position="102"/>
    </location>
</feature>
<gene>
    <name evidence="2" type="ORF">H7344_10270</name>
</gene>
<keyword evidence="1" id="KW-0472">Membrane</keyword>